<dbReference type="HAMAP" id="MF_00629">
    <property type="entry name" value="Ribosomal_eL39"/>
    <property type="match status" value="1"/>
</dbReference>
<sequence>MARNKKFPVKKRLARAARSTRRAPVWVMSKTKGKIRTSIRRRHWRRSRIKP</sequence>
<evidence type="ECO:0000313" key="8">
    <source>
        <dbReference type="Proteomes" id="UP000074294"/>
    </source>
</evidence>
<dbReference type="InterPro" id="IPR020083">
    <property type="entry name" value="Ribosomal_eL39_CS"/>
</dbReference>
<evidence type="ECO:0000256" key="4">
    <source>
        <dbReference type="ARBA" id="ARBA00035234"/>
    </source>
</evidence>
<organism evidence="7 8">
    <name type="scientific">Hadarchaeum yellowstonense</name>
    <dbReference type="NCBI Taxonomy" id="1776334"/>
    <lineage>
        <taxon>Archaea</taxon>
        <taxon>Methanobacteriati</taxon>
        <taxon>Candidatus Hadarchaeota</taxon>
        <taxon>Candidatus Hadarchaeia</taxon>
        <taxon>Candidatus Hadarchaeales</taxon>
        <taxon>Candidatus Hadarchaeaceae</taxon>
        <taxon>Candidatus Hadarchaeum</taxon>
    </lineage>
</organism>
<feature type="region of interest" description="Disordered" evidence="6">
    <location>
        <begin position="1"/>
        <end position="23"/>
    </location>
</feature>
<dbReference type="GO" id="GO:0005840">
    <property type="term" value="C:ribosome"/>
    <property type="evidence" value="ECO:0007669"/>
    <property type="project" value="UniProtKB-KW"/>
</dbReference>
<evidence type="ECO:0000313" key="7">
    <source>
        <dbReference type="EMBL" id="KUO40548.1"/>
    </source>
</evidence>
<evidence type="ECO:0000256" key="2">
    <source>
        <dbReference type="ARBA" id="ARBA00022980"/>
    </source>
</evidence>
<evidence type="ECO:0000256" key="1">
    <source>
        <dbReference type="ARBA" id="ARBA00009339"/>
    </source>
</evidence>
<dbReference type="Gene3D" id="1.10.1620.10">
    <property type="entry name" value="Ribosomal protein L39e"/>
    <property type="match status" value="1"/>
</dbReference>
<dbReference type="GO" id="GO:0006412">
    <property type="term" value="P:translation"/>
    <property type="evidence" value="ECO:0007669"/>
    <property type="project" value="UniProtKB-UniRule"/>
</dbReference>
<dbReference type="GO" id="GO:0003735">
    <property type="term" value="F:structural constituent of ribosome"/>
    <property type="evidence" value="ECO:0007669"/>
    <property type="project" value="InterPro"/>
</dbReference>
<dbReference type="AlphaFoldDB" id="A0A147JVL7"/>
<dbReference type="InterPro" id="IPR023626">
    <property type="entry name" value="Ribosomal_eL39_dom_sf"/>
</dbReference>
<feature type="region of interest" description="Disordered" evidence="6">
    <location>
        <begin position="32"/>
        <end position="51"/>
    </location>
</feature>
<dbReference type="Pfam" id="PF00832">
    <property type="entry name" value="Ribosomal_L39"/>
    <property type="match status" value="1"/>
</dbReference>
<keyword evidence="3 5" id="KW-0687">Ribonucleoprotein</keyword>
<keyword evidence="2 5" id="KW-0689">Ribosomal protein</keyword>
<evidence type="ECO:0000256" key="5">
    <source>
        <dbReference type="HAMAP-Rule" id="MF_00629"/>
    </source>
</evidence>
<dbReference type="GO" id="GO:1990904">
    <property type="term" value="C:ribonucleoprotein complex"/>
    <property type="evidence" value="ECO:0007669"/>
    <property type="project" value="UniProtKB-KW"/>
</dbReference>
<evidence type="ECO:0000256" key="6">
    <source>
        <dbReference type="SAM" id="MobiDB-lite"/>
    </source>
</evidence>
<feature type="compositionally biased region" description="Basic residues" evidence="6">
    <location>
        <begin position="1"/>
        <end position="21"/>
    </location>
</feature>
<dbReference type="PROSITE" id="PS00051">
    <property type="entry name" value="RIBOSOMAL_L39E"/>
    <property type="match status" value="1"/>
</dbReference>
<comment type="similarity">
    <text evidence="1 5">Belongs to the eukaryotic ribosomal protein eL39 family.</text>
</comment>
<dbReference type="Proteomes" id="UP000074294">
    <property type="component" value="Unassembled WGS sequence"/>
</dbReference>
<protein>
    <recommendedName>
        <fullName evidence="4 5">Large ribosomal subunit protein eL39</fullName>
    </recommendedName>
</protein>
<accession>A0A147JVL7</accession>
<gene>
    <name evidence="5 7" type="primary">rpl39e</name>
    <name evidence="7" type="ORF">APZ16_05025</name>
</gene>
<evidence type="ECO:0000256" key="3">
    <source>
        <dbReference type="ARBA" id="ARBA00023274"/>
    </source>
</evidence>
<dbReference type="SUPFAM" id="SSF48662">
    <property type="entry name" value="Ribosomal protein L39e"/>
    <property type="match status" value="1"/>
</dbReference>
<reference evidence="7 8" key="1">
    <citation type="journal article" date="2016" name="Nat. Microbiol.">
        <title>Genomic inference of the metabolism of cosmopolitan subsurface Archaea, Hadesarchaea.</title>
        <authorList>
            <person name="Baker B.J."/>
            <person name="Saw J.H."/>
            <person name="Lind A.E."/>
            <person name="Lazar C.S."/>
            <person name="Hinrichs K.-U."/>
            <person name="Teske A.P."/>
            <person name="Ettema T.J."/>
        </authorList>
    </citation>
    <scope>NUCLEOTIDE SEQUENCE [LARGE SCALE GENOMIC DNA]</scope>
</reference>
<dbReference type="InterPro" id="IPR000077">
    <property type="entry name" value="Ribosomal_eL39"/>
</dbReference>
<comment type="caution">
    <text evidence="7">The sequence shown here is derived from an EMBL/GenBank/DDBJ whole genome shotgun (WGS) entry which is preliminary data.</text>
</comment>
<dbReference type="STRING" id="1776334.APZ16_05025"/>
<proteinExistence type="inferred from homology"/>
<name>A0A147JVL7_HADYE</name>
<dbReference type="EMBL" id="LQMQ01000039">
    <property type="protein sequence ID" value="KUO40548.1"/>
    <property type="molecule type" value="Genomic_DNA"/>
</dbReference>